<dbReference type="OrthoDB" id="640899at2759"/>
<dbReference type="Pfam" id="PF12776">
    <property type="entry name" value="Myb_DNA-bind_3"/>
    <property type="match status" value="1"/>
</dbReference>
<dbReference type="EMBL" id="JABCRI010000013">
    <property type="protein sequence ID" value="KAF8395559.1"/>
    <property type="molecule type" value="Genomic_DNA"/>
</dbReference>
<evidence type="ECO:0000259" key="2">
    <source>
        <dbReference type="Pfam" id="PF12776"/>
    </source>
</evidence>
<dbReference type="PANTHER" id="PTHR46929">
    <property type="entry name" value="EXPRESSED PROTEIN"/>
    <property type="match status" value="1"/>
</dbReference>
<dbReference type="InterPro" id="IPR024752">
    <property type="entry name" value="Myb/SANT-like_dom"/>
</dbReference>
<evidence type="ECO:0000313" key="3">
    <source>
        <dbReference type="EMBL" id="KAF8395559.1"/>
    </source>
</evidence>
<feature type="region of interest" description="Disordered" evidence="1">
    <location>
        <begin position="464"/>
        <end position="496"/>
    </location>
</feature>
<proteinExistence type="predicted"/>
<gene>
    <name evidence="3" type="ORF">HHK36_019507</name>
</gene>
<name>A0A834YTW4_TETSI</name>
<dbReference type="InterPro" id="IPR011006">
    <property type="entry name" value="CheY-like_superfamily"/>
</dbReference>
<feature type="domain" description="Myb/SANT-like" evidence="2">
    <location>
        <begin position="200"/>
        <end position="293"/>
    </location>
</feature>
<dbReference type="SUPFAM" id="SSF52172">
    <property type="entry name" value="CheY-like"/>
    <property type="match status" value="1"/>
</dbReference>
<sequence length="496" mass="56817">MVSQQSKVSDQFPVVSIRILLVDDDRTCLMILDMMLRICHYKVTKCQQAEVALTKRMDNNDNNSERIQQLIYVAAICAFCSVRNCVGAIDGSYIPAMVDVEDQPRYCTRKGRIAQNVMAAIGFDMKFTYVLAGWEGSARDAKVLRSAIREVPAKLVVVILVLYARQHKGNFAPSMRLLVIVNAVGMSKKSSESNGNYVAWTTEMDRVCIDTLVDEHGKGNKGDNGWKSQPYQSVLKAMEENLSKTLHKDNIRSRLRYWRKFYHTINNLINQSVFGWNDAKKMIEADDYTWTEYLKDNEKKKRKKSRRESVTDDIQVFSESFKCIADAIEGVSSVIDMDKLFTELIKIPDFDKELVIEAAEYLSSDKKKVDMFFAMNEDYRKTWDVSPELSGYVNPADIEYFKEASSKSWTGDFVVFDFNTVDEGQALKSVTHGACDYLTKPIRIESIKKIWQHVVQKRRNELKDLEKSGNVEDGDLHQKPFEVEYTSSANEGNSRH</sequence>
<reference evidence="3 4" key="1">
    <citation type="submission" date="2020-04" db="EMBL/GenBank/DDBJ databases">
        <title>Plant Genome Project.</title>
        <authorList>
            <person name="Zhang R.-G."/>
        </authorList>
    </citation>
    <scope>NUCLEOTIDE SEQUENCE [LARGE SCALE GENOMIC DNA]</scope>
    <source>
        <strain evidence="3">YNK0</strain>
        <tissue evidence="3">Leaf</tissue>
    </source>
</reference>
<comment type="caution">
    <text evidence="3">The sequence shown here is derived from an EMBL/GenBank/DDBJ whole genome shotgun (WGS) entry which is preliminary data.</text>
</comment>
<feature type="compositionally biased region" description="Polar residues" evidence="1">
    <location>
        <begin position="485"/>
        <end position="496"/>
    </location>
</feature>
<dbReference type="Proteomes" id="UP000655225">
    <property type="component" value="Unassembled WGS sequence"/>
</dbReference>
<dbReference type="AlphaFoldDB" id="A0A834YTW4"/>
<accession>A0A834YTW4</accession>
<organism evidence="3 4">
    <name type="scientific">Tetracentron sinense</name>
    <name type="common">Spur-leaf</name>
    <dbReference type="NCBI Taxonomy" id="13715"/>
    <lineage>
        <taxon>Eukaryota</taxon>
        <taxon>Viridiplantae</taxon>
        <taxon>Streptophyta</taxon>
        <taxon>Embryophyta</taxon>
        <taxon>Tracheophyta</taxon>
        <taxon>Spermatophyta</taxon>
        <taxon>Magnoliopsida</taxon>
        <taxon>Trochodendrales</taxon>
        <taxon>Trochodendraceae</taxon>
        <taxon>Tetracentron</taxon>
    </lineage>
</organism>
<keyword evidence="4" id="KW-1185">Reference proteome</keyword>
<dbReference type="PANTHER" id="PTHR46929:SF3">
    <property type="entry name" value="MYB_SANT-LIKE DOMAIN-CONTAINING PROTEIN"/>
    <property type="match status" value="1"/>
</dbReference>
<feature type="compositionally biased region" description="Basic and acidic residues" evidence="1">
    <location>
        <begin position="464"/>
        <end position="482"/>
    </location>
</feature>
<evidence type="ECO:0000313" key="4">
    <source>
        <dbReference type="Proteomes" id="UP000655225"/>
    </source>
</evidence>
<evidence type="ECO:0000256" key="1">
    <source>
        <dbReference type="SAM" id="MobiDB-lite"/>
    </source>
</evidence>
<dbReference type="Gene3D" id="3.40.50.2300">
    <property type="match status" value="2"/>
</dbReference>
<protein>
    <recommendedName>
        <fullName evidence="2">Myb/SANT-like domain-containing protein</fullName>
    </recommendedName>
</protein>